<dbReference type="HOGENOM" id="CLU_2088926_0_0_1"/>
<proteinExistence type="predicted"/>
<dbReference type="AlphaFoldDB" id="A9U2M1"/>
<gene>
    <name evidence="1" type="ORF">PHYPADRAFT_100858</name>
</gene>
<organism>
    <name type="scientific">Physcomitrium patens</name>
    <name type="common">Spreading-leaved earth moss</name>
    <name type="synonym">Physcomitrella patens</name>
    <dbReference type="NCBI Taxonomy" id="3218"/>
    <lineage>
        <taxon>Eukaryota</taxon>
        <taxon>Viridiplantae</taxon>
        <taxon>Streptophyta</taxon>
        <taxon>Embryophyta</taxon>
        <taxon>Bryophyta</taxon>
        <taxon>Bryophytina</taxon>
        <taxon>Bryopsida</taxon>
        <taxon>Funariidae</taxon>
        <taxon>Funariales</taxon>
        <taxon>Funariaceae</taxon>
        <taxon>Physcomitrium</taxon>
    </lineage>
</organism>
<reference evidence="1" key="1">
    <citation type="journal article" date="2008" name="Science">
        <title>The Physcomitrella genome reveals evolutionary insights into the conquest of land by plants.</title>
        <authorList>
            <person name="Rensing S."/>
            <person name="Lang D."/>
            <person name="Zimmer A."/>
            <person name="Terry A."/>
            <person name="Salamov A."/>
            <person name="Shapiro H."/>
            <person name="Nishiyama T."/>
            <person name="Perroud P.-F."/>
            <person name="Lindquist E."/>
            <person name="Kamisugi Y."/>
            <person name="Tanahashi T."/>
            <person name="Sakakibara K."/>
            <person name="Fujita T."/>
            <person name="Oishi K."/>
            <person name="Shin-I T."/>
            <person name="Kuroki Y."/>
            <person name="Toyoda A."/>
            <person name="Suzuki Y."/>
            <person name="Hashimoto A."/>
            <person name="Yamaguchi K."/>
            <person name="Sugano A."/>
            <person name="Kohara Y."/>
            <person name="Fujiyama A."/>
            <person name="Anterola A."/>
            <person name="Aoki S."/>
            <person name="Ashton N."/>
            <person name="Barbazuk W.B."/>
            <person name="Barker E."/>
            <person name="Bennetzen J."/>
            <person name="Bezanilla M."/>
            <person name="Blankenship R."/>
            <person name="Cho S.H."/>
            <person name="Dutcher S."/>
            <person name="Estelle M."/>
            <person name="Fawcett J.A."/>
            <person name="Gundlach H."/>
            <person name="Hanada K."/>
            <person name="Heyl A."/>
            <person name="Hicks K.A."/>
            <person name="Hugh J."/>
            <person name="Lohr M."/>
            <person name="Mayer K."/>
            <person name="Melkozernov A."/>
            <person name="Murata T."/>
            <person name="Nelson D."/>
            <person name="Pils B."/>
            <person name="Prigge M."/>
            <person name="Reiss B."/>
            <person name="Renner T."/>
            <person name="Rombauts S."/>
            <person name="Rushton P."/>
            <person name="Sanderfoot A."/>
            <person name="Schween G."/>
            <person name="Shiu S.-H."/>
            <person name="Stueber K."/>
            <person name="Theodoulou F.L."/>
            <person name="Tu H."/>
            <person name="Van de Peer Y."/>
            <person name="Verrier P.J."/>
            <person name="Waters E."/>
            <person name="Wood A."/>
            <person name="Yang L."/>
            <person name="Cove D."/>
            <person name="Cuming A."/>
            <person name="Hasebe M."/>
            <person name="Lucas S."/>
            <person name="Mishler D.B."/>
            <person name="Reski R."/>
            <person name="Grigoriev I."/>
            <person name="Quatrano R.S."/>
            <person name="Boore J.L."/>
        </authorList>
    </citation>
    <scope>NUCLEOTIDE SEQUENCE [LARGE SCALE GENOMIC DNA]</scope>
</reference>
<accession>A9U2M1</accession>
<name>A9U2M1_PHYPA</name>
<evidence type="ECO:0000313" key="1">
    <source>
        <dbReference type="EMBL" id="EDQ50080.1"/>
    </source>
</evidence>
<dbReference type="EMBL" id="DS545325">
    <property type="protein sequence ID" value="EDQ50080.1"/>
    <property type="molecule type" value="Genomic_DNA"/>
</dbReference>
<sequence length="247" mass="27780">MYIYQRGSCPCCVLKHCWDYIEKNENWVLAGVLKVWQTASRCAFWLQEQGRGRHIGAPLCKDGSGLKCRRTVHLLVAKASSSDLPPQILCCNFMTKRNVSICTVRAVIIDHLLEAMTGELFLNTRRGENEMKIEALVNWGQATEVVCNMQADTETAMKTFTFGGRGGNFRNQTSEPIWLMAMIQNFEALEFGCRGIYEADAPMCELVLHSFSMLRTAGQVLLMTTLESCNSGVRISGRRWNIPQLGV</sequence>
<protein>
    <submittedName>
        <fullName evidence="1">Predicted protein</fullName>
    </submittedName>
</protein>